<name>A0ABP1F2D1_9FLAO</name>
<keyword evidence="1" id="KW-1133">Transmembrane helix</keyword>
<protein>
    <submittedName>
        <fullName evidence="3">GHKL domain-containing protein</fullName>
    </submittedName>
</protein>
<reference evidence="3 4" key="1">
    <citation type="submission" date="2024-05" db="EMBL/GenBank/DDBJ databases">
        <authorList>
            <person name="Duchaud E."/>
        </authorList>
    </citation>
    <scope>NUCLEOTIDE SEQUENCE [LARGE SCALE GENOMIC DNA]</scope>
    <source>
        <strain evidence="3">Ena-SAMPLE-TAB-13-05-2024-13:56:06:370-140308</strain>
    </source>
</reference>
<feature type="transmembrane region" description="Helical" evidence="1">
    <location>
        <begin position="54"/>
        <end position="76"/>
    </location>
</feature>
<keyword evidence="1" id="KW-0472">Membrane</keyword>
<keyword evidence="4" id="KW-1185">Reference proteome</keyword>
<dbReference type="InterPro" id="IPR010559">
    <property type="entry name" value="Sig_transdc_His_kin_internal"/>
</dbReference>
<dbReference type="Pfam" id="PF06580">
    <property type="entry name" value="His_kinase"/>
    <property type="match status" value="1"/>
</dbReference>
<feature type="domain" description="Signal transduction histidine kinase internal region" evidence="2">
    <location>
        <begin position="150"/>
        <end position="227"/>
    </location>
</feature>
<dbReference type="Proteomes" id="UP001497527">
    <property type="component" value="Unassembled WGS sequence"/>
</dbReference>
<dbReference type="InterPro" id="IPR050640">
    <property type="entry name" value="Bact_2-comp_sensor_kinase"/>
</dbReference>
<feature type="transmembrane region" description="Helical" evidence="1">
    <location>
        <begin position="117"/>
        <end position="137"/>
    </location>
</feature>
<feature type="transmembrane region" description="Helical" evidence="1">
    <location>
        <begin position="83"/>
        <end position="105"/>
    </location>
</feature>
<dbReference type="InterPro" id="IPR036890">
    <property type="entry name" value="HATPase_C_sf"/>
</dbReference>
<evidence type="ECO:0000313" key="3">
    <source>
        <dbReference type="EMBL" id="CAL2103650.1"/>
    </source>
</evidence>
<keyword evidence="1" id="KW-0812">Transmembrane</keyword>
<dbReference type="PANTHER" id="PTHR34220">
    <property type="entry name" value="SENSOR HISTIDINE KINASE YPDA"/>
    <property type="match status" value="1"/>
</dbReference>
<evidence type="ECO:0000313" key="4">
    <source>
        <dbReference type="Proteomes" id="UP001497527"/>
    </source>
</evidence>
<accession>A0ABP1F2D1</accession>
<feature type="transmembrane region" description="Helical" evidence="1">
    <location>
        <begin position="30"/>
        <end position="48"/>
    </location>
</feature>
<dbReference type="EMBL" id="CAXJIO010000013">
    <property type="protein sequence ID" value="CAL2103650.1"/>
    <property type="molecule type" value="Genomic_DNA"/>
</dbReference>
<organism evidence="3 4">
    <name type="scientific">Tenacibaculum polynesiense</name>
    <dbReference type="NCBI Taxonomy" id="3137857"/>
    <lineage>
        <taxon>Bacteria</taxon>
        <taxon>Pseudomonadati</taxon>
        <taxon>Bacteroidota</taxon>
        <taxon>Flavobacteriia</taxon>
        <taxon>Flavobacteriales</taxon>
        <taxon>Flavobacteriaceae</taxon>
        <taxon>Tenacibaculum</taxon>
    </lineage>
</organism>
<dbReference type="Gene3D" id="3.30.565.10">
    <property type="entry name" value="Histidine kinase-like ATPase, C-terminal domain"/>
    <property type="match status" value="1"/>
</dbReference>
<dbReference type="PANTHER" id="PTHR34220:SF7">
    <property type="entry name" value="SENSOR HISTIDINE KINASE YPDA"/>
    <property type="match status" value="1"/>
</dbReference>
<sequence>MSGWDIKLTFIKNLKNDIMSKFDALIDNKIFQNIAVWGVLFFLIAFTITADNKWMASLFVIGILAPPIYVSNFYILPYFKNKPWVFLGLFLLNTVIFSAISVYIVGLVLGQQQFKSYINFLGILLLALTFGAALKIARDSFVRRQEEKKAELHLLKAQLNPHFLFNTLNNLYGLSVIKSDKLPNLMLKLSDLLRYSLYDTSSVFVSLEKEIKYLENYISLEKIRLENVEIEMSIQGAISNKKIAPMLLIVFVENAFKHLGGKDERVEVSMIVNENSLHFSCMNTKENMPSENLETGKSGIGLKNAKKRLTLLYPNNHTLTVKNKENSFLVDLKLNF</sequence>
<dbReference type="SUPFAM" id="SSF55874">
    <property type="entry name" value="ATPase domain of HSP90 chaperone/DNA topoisomerase II/histidine kinase"/>
    <property type="match status" value="1"/>
</dbReference>
<evidence type="ECO:0000259" key="2">
    <source>
        <dbReference type="Pfam" id="PF06580"/>
    </source>
</evidence>
<proteinExistence type="predicted"/>
<gene>
    <name evidence="3" type="ORF">T190423A01A_40243</name>
</gene>
<evidence type="ECO:0000256" key="1">
    <source>
        <dbReference type="SAM" id="Phobius"/>
    </source>
</evidence>
<comment type="caution">
    <text evidence="3">The sequence shown here is derived from an EMBL/GenBank/DDBJ whole genome shotgun (WGS) entry which is preliminary data.</text>
</comment>